<protein>
    <submittedName>
        <fullName evidence="2">Uncharacterized protein</fullName>
    </submittedName>
</protein>
<keyword evidence="1" id="KW-0732">Signal</keyword>
<dbReference type="PROSITE" id="PS51257">
    <property type="entry name" value="PROKAR_LIPOPROTEIN"/>
    <property type="match status" value="1"/>
</dbReference>
<sequence length="190" mass="20602">MRFIWPLSLLILLAGCQSAPTAKTVTAPAAPAPAVAVVPEVIPVEVLPERTEAALEARDLLLKGGQQHQVLMQSAFRGMPGFTVSSWSGLVLSPKDIKQGVVVGSGYKIDRVEIHPLSDGRLRVWAEVVNLSGERSQPEGACEFRPSPGDAPMLKFKLLPAVEAQGKILVFFESAHPQMEGYSILVRRKR</sequence>
<dbReference type="EMBL" id="VMBG01000001">
    <property type="protein sequence ID" value="TSJ79480.1"/>
    <property type="molecule type" value="Genomic_DNA"/>
</dbReference>
<evidence type="ECO:0000256" key="1">
    <source>
        <dbReference type="SAM" id="SignalP"/>
    </source>
</evidence>
<accession>A0A556QS67</accession>
<name>A0A556QS67_9BACT</name>
<reference evidence="2 3" key="1">
    <citation type="submission" date="2019-07" db="EMBL/GenBank/DDBJ databases">
        <title>Description of 53C-WASEF.</title>
        <authorList>
            <person name="Pitt A."/>
            <person name="Hahn M.W."/>
        </authorList>
    </citation>
    <scope>NUCLEOTIDE SEQUENCE [LARGE SCALE GENOMIC DNA]</scope>
    <source>
        <strain evidence="2 3">53C-WASEF</strain>
    </source>
</reference>
<organism evidence="2 3">
    <name type="scientific">Rariglobus hedericola</name>
    <dbReference type="NCBI Taxonomy" id="2597822"/>
    <lineage>
        <taxon>Bacteria</taxon>
        <taxon>Pseudomonadati</taxon>
        <taxon>Verrucomicrobiota</taxon>
        <taxon>Opitutia</taxon>
        <taxon>Opitutales</taxon>
        <taxon>Opitutaceae</taxon>
        <taxon>Rariglobus</taxon>
    </lineage>
</organism>
<evidence type="ECO:0000313" key="3">
    <source>
        <dbReference type="Proteomes" id="UP000315648"/>
    </source>
</evidence>
<comment type="caution">
    <text evidence="2">The sequence shown here is derived from an EMBL/GenBank/DDBJ whole genome shotgun (WGS) entry which is preliminary data.</text>
</comment>
<dbReference type="OrthoDB" id="9844558at2"/>
<gene>
    <name evidence="2" type="ORF">FPL22_09390</name>
</gene>
<dbReference type="RefSeq" id="WP_144230021.1">
    <property type="nucleotide sequence ID" value="NZ_CBCRVV010000030.1"/>
</dbReference>
<feature type="chain" id="PRO_5021724951" evidence="1">
    <location>
        <begin position="23"/>
        <end position="190"/>
    </location>
</feature>
<feature type="signal peptide" evidence="1">
    <location>
        <begin position="1"/>
        <end position="22"/>
    </location>
</feature>
<proteinExistence type="predicted"/>
<dbReference type="AlphaFoldDB" id="A0A556QS67"/>
<keyword evidence="3" id="KW-1185">Reference proteome</keyword>
<dbReference type="Proteomes" id="UP000315648">
    <property type="component" value="Unassembled WGS sequence"/>
</dbReference>
<evidence type="ECO:0000313" key="2">
    <source>
        <dbReference type="EMBL" id="TSJ79480.1"/>
    </source>
</evidence>